<evidence type="ECO:0000313" key="1">
    <source>
        <dbReference type="EMBL" id="SKC71543.1"/>
    </source>
</evidence>
<evidence type="ECO:0000313" key="2">
    <source>
        <dbReference type="Proteomes" id="UP000190961"/>
    </source>
</evidence>
<dbReference type="AlphaFoldDB" id="A0A1T5L6I2"/>
<dbReference type="EMBL" id="FUZU01000002">
    <property type="protein sequence ID" value="SKC71543.1"/>
    <property type="molecule type" value="Genomic_DNA"/>
</dbReference>
<proteinExistence type="predicted"/>
<name>A0A1T5L6I2_9BACT</name>
<reference evidence="1 2" key="1">
    <citation type="submission" date="2017-02" db="EMBL/GenBank/DDBJ databases">
        <authorList>
            <person name="Peterson S.W."/>
        </authorList>
    </citation>
    <scope>NUCLEOTIDE SEQUENCE [LARGE SCALE GENOMIC DNA]</scope>
    <source>
        <strain evidence="1 2">DSM 25262</strain>
    </source>
</reference>
<protein>
    <submittedName>
        <fullName evidence="1">Uncharacterized protein</fullName>
    </submittedName>
</protein>
<gene>
    <name evidence="1" type="ORF">SAMN05660236_2625</name>
</gene>
<dbReference type="STRING" id="688867.SAMN05660236_2625"/>
<accession>A0A1T5L6I2</accession>
<dbReference type="RefSeq" id="WP_159453695.1">
    <property type="nucleotide sequence ID" value="NZ_FUZU01000002.1"/>
</dbReference>
<keyword evidence="2" id="KW-1185">Reference proteome</keyword>
<organism evidence="1 2">
    <name type="scientific">Ohtaekwangia koreensis</name>
    <dbReference type="NCBI Taxonomy" id="688867"/>
    <lineage>
        <taxon>Bacteria</taxon>
        <taxon>Pseudomonadati</taxon>
        <taxon>Bacteroidota</taxon>
        <taxon>Cytophagia</taxon>
        <taxon>Cytophagales</taxon>
        <taxon>Fulvivirgaceae</taxon>
        <taxon>Ohtaekwangia</taxon>
    </lineage>
</organism>
<sequence>MEKHLRDKRTWFVLLHEMNETTSLNSATKTNTGTTERIGYGLATF</sequence>
<dbReference type="Proteomes" id="UP000190961">
    <property type="component" value="Unassembled WGS sequence"/>
</dbReference>